<reference evidence="1" key="1">
    <citation type="journal article" date="2014" name="Int. J. Syst. Evol. Microbiol.">
        <title>Complete genome sequence of Corynebacterium casei LMG S-19264T (=DSM 44701T), isolated from a smear-ripened cheese.</title>
        <authorList>
            <consortium name="US DOE Joint Genome Institute (JGI-PGF)"/>
            <person name="Walter F."/>
            <person name="Albersmeier A."/>
            <person name="Kalinowski J."/>
            <person name="Ruckert C."/>
        </authorList>
    </citation>
    <scope>NUCLEOTIDE SEQUENCE</scope>
    <source>
        <strain evidence="1">CGMCC 1.15725</strain>
    </source>
</reference>
<organism evidence="1 2">
    <name type="scientific">Aliidongia dinghuensis</name>
    <dbReference type="NCBI Taxonomy" id="1867774"/>
    <lineage>
        <taxon>Bacteria</taxon>
        <taxon>Pseudomonadati</taxon>
        <taxon>Pseudomonadota</taxon>
        <taxon>Alphaproteobacteria</taxon>
        <taxon>Rhodospirillales</taxon>
        <taxon>Dongiaceae</taxon>
        <taxon>Aliidongia</taxon>
    </lineage>
</organism>
<accession>A0A8J2Z0V5</accession>
<protein>
    <submittedName>
        <fullName evidence="1">Uncharacterized protein</fullName>
    </submittedName>
</protein>
<dbReference type="AlphaFoldDB" id="A0A8J2Z0V5"/>
<sequence length="74" mass="7828">MGALAADRTKACGKLLHRGMGRLTYIAGAAGTNLFRHSRAGGNPGVPQRLADISRLALGPRLRGDDGKKPYPCR</sequence>
<evidence type="ECO:0000313" key="1">
    <source>
        <dbReference type="EMBL" id="GGF41208.1"/>
    </source>
</evidence>
<dbReference type="Proteomes" id="UP000646365">
    <property type="component" value="Unassembled WGS sequence"/>
</dbReference>
<proteinExistence type="predicted"/>
<keyword evidence="2" id="KW-1185">Reference proteome</keyword>
<name>A0A8J2Z0V5_9PROT</name>
<gene>
    <name evidence="1" type="ORF">GCM10011611_54520</name>
</gene>
<evidence type="ECO:0000313" key="2">
    <source>
        <dbReference type="Proteomes" id="UP000646365"/>
    </source>
</evidence>
<reference evidence="1" key="2">
    <citation type="submission" date="2020-09" db="EMBL/GenBank/DDBJ databases">
        <authorList>
            <person name="Sun Q."/>
            <person name="Zhou Y."/>
        </authorList>
    </citation>
    <scope>NUCLEOTIDE SEQUENCE</scope>
    <source>
        <strain evidence="1">CGMCC 1.15725</strain>
    </source>
</reference>
<comment type="caution">
    <text evidence="1">The sequence shown here is derived from an EMBL/GenBank/DDBJ whole genome shotgun (WGS) entry which is preliminary data.</text>
</comment>
<dbReference type="EMBL" id="BMJQ01000017">
    <property type="protein sequence ID" value="GGF41208.1"/>
    <property type="molecule type" value="Genomic_DNA"/>
</dbReference>